<evidence type="ECO:0000256" key="8">
    <source>
        <dbReference type="ARBA" id="ARBA00023295"/>
    </source>
</evidence>
<evidence type="ECO:0000256" key="1">
    <source>
        <dbReference type="ARBA" id="ARBA00010679"/>
    </source>
</evidence>
<evidence type="ECO:0000313" key="11">
    <source>
        <dbReference type="EMBL" id="ELQ76234.1"/>
    </source>
</evidence>
<comment type="catalytic activity">
    <reaction evidence="9">
        <text>2'-deoxyribonucleotide-(2'-deoxyribose 5'-phosphate)-2'-deoxyribonucleotide-DNA = a 3'-end 2'-deoxyribonucleotide-(2,3-dehydro-2,3-deoxyribose 5'-phosphate)-DNA + a 5'-end 5'-phospho-2'-deoxyribonucleoside-DNA + H(+)</text>
        <dbReference type="Rhea" id="RHEA:66592"/>
        <dbReference type="Rhea" id="RHEA-COMP:13180"/>
        <dbReference type="Rhea" id="RHEA-COMP:16897"/>
        <dbReference type="Rhea" id="RHEA-COMP:17067"/>
        <dbReference type="ChEBI" id="CHEBI:15378"/>
        <dbReference type="ChEBI" id="CHEBI:136412"/>
        <dbReference type="ChEBI" id="CHEBI:157695"/>
        <dbReference type="ChEBI" id="CHEBI:167181"/>
        <dbReference type="EC" id="4.2.99.18"/>
    </reaction>
</comment>
<dbReference type="Pfam" id="PF00730">
    <property type="entry name" value="HhH-GPD"/>
    <property type="match status" value="1"/>
</dbReference>
<protein>
    <recommendedName>
        <fullName evidence="2">DNA-(apurinic or apyrimidinic site) lyase</fullName>
        <ecNumber evidence="2">4.2.99.18</ecNumber>
    </recommendedName>
</protein>
<dbReference type="InParanoid" id="L7JXU5"/>
<dbReference type="Gene3D" id="3.30.310.40">
    <property type="match status" value="1"/>
</dbReference>
<dbReference type="GO" id="GO:0034039">
    <property type="term" value="F:8-oxo-7,8-dihydroguanine DNA N-glycosylase activity"/>
    <property type="evidence" value="ECO:0007669"/>
    <property type="project" value="TreeGrafter"/>
</dbReference>
<dbReference type="PANTHER" id="PTHR10242:SF2">
    <property type="entry name" value="N-GLYCOSYLASE_DNA LYASE"/>
    <property type="match status" value="1"/>
</dbReference>
<evidence type="ECO:0000256" key="5">
    <source>
        <dbReference type="ARBA" id="ARBA00023204"/>
    </source>
</evidence>
<proteinExistence type="inferred from homology"/>
<keyword evidence="6 11" id="KW-0456">Lyase</keyword>
<keyword evidence="5" id="KW-0234">DNA repair</keyword>
<reference evidence="11 12" key="1">
    <citation type="journal article" date="2012" name="PLoS Pathog.">
        <title>The genome of the obligate intracellular parasite Trachipleistophora hominis: new insights into microsporidian genome dynamics and reductive evolution.</title>
        <authorList>
            <person name="Heinz E."/>
            <person name="Williams T.A."/>
            <person name="Nakjang S."/>
            <person name="Noel C.J."/>
            <person name="Swan D.C."/>
            <person name="Goldberg A.V."/>
            <person name="Harris S.R."/>
            <person name="Weinmaier T."/>
            <person name="Markert S."/>
            <person name="Becher D."/>
            <person name="Bernhardt J."/>
            <person name="Dagan T."/>
            <person name="Hacker C."/>
            <person name="Lucocq J.M."/>
            <person name="Schweder T."/>
            <person name="Rattei T."/>
            <person name="Hall N."/>
            <person name="Hirt R.P."/>
            <person name="Embley T.M."/>
        </authorList>
    </citation>
    <scope>NUCLEOTIDE SEQUENCE [LARGE SCALE GENOMIC DNA]</scope>
</reference>
<feature type="domain" description="HhH-GPD" evidence="10">
    <location>
        <begin position="134"/>
        <end position="298"/>
    </location>
</feature>
<dbReference type="Pfam" id="PF07934">
    <property type="entry name" value="OGG_N"/>
    <property type="match status" value="1"/>
</dbReference>
<dbReference type="GO" id="GO:0003684">
    <property type="term" value="F:damaged DNA binding"/>
    <property type="evidence" value="ECO:0007669"/>
    <property type="project" value="InterPro"/>
</dbReference>
<dbReference type="Proteomes" id="UP000011185">
    <property type="component" value="Unassembled WGS sequence"/>
</dbReference>
<dbReference type="EMBL" id="JH993859">
    <property type="protein sequence ID" value="ELQ76234.1"/>
    <property type="molecule type" value="Genomic_DNA"/>
</dbReference>
<dbReference type="SUPFAM" id="SSF55945">
    <property type="entry name" value="TATA-box binding protein-like"/>
    <property type="match status" value="1"/>
</dbReference>
<dbReference type="PANTHER" id="PTHR10242">
    <property type="entry name" value="8-OXOGUANINE DNA GLYCOSYLASE"/>
    <property type="match status" value="1"/>
</dbReference>
<dbReference type="STRING" id="72359.L7JXU5"/>
<dbReference type="InterPro" id="IPR052054">
    <property type="entry name" value="Oxidative_DNA_repair_enzyme"/>
</dbReference>
<dbReference type="VEuPathDB" id="MicrosporidiaDB:THOM_0795"/>
<accession>L7JXU5</accession>
<keyword evidence="7" id="KW-0511">Multifunctional enzyme</keyword>
<evidence type="ECO:0000256" key="2">
    <source>
        <dbReference type="ARBA" id="ARBA00012720"/>
    </source>
</evidence>
<dbReference type="GO" id="GO:0005634">
    <property type="term" value="C:nucleus"/>
    <property type="evidence" value="ECO:0007669"/>
    <property type="project" value="TreeGrafter"/>
</dbReference>
<dbReference type="InterPro" id="IPR023170">
    <property type="entry name" value="HhH_base_excis_C"/>
</dbReference>
<dbReference type="GO" id="GO:0006289">
    <property type="term" value="P:nucleotide-excision repair"/>
    <property type="evidence" value="ECO:0007669"/>
    <property type="project" value="InterPro"/>
</dbReference>
<dbReference type="GO" id="GO:0006285">
    <property type="term" value="P:base-excision repair, AP site formation"/>
    <property type="evidence" value="ECO:0007669"/>
    <property type="project" value="UniProtKB-ARBA"/>
</dbReference>
<evidence type="ECO:0000259" key="10">
    <source>
        <dbReference type="SMART" id="SM00478"/>
    </source>
</evidence>
<evidence type="ECO:0000256" key="4">
    <source>
        <dbReference type="ARBA" id="ARBA00022801"/>
    </source>
</evidence>
<dbReference type="SUPFAM" id="SSF48150">
    <property type="entry name" value="DNA-glycosylase"/>
    <property type="match status" value="1"/>
</dbReference>
<dbReference type="HOGENOM" id="CLU_027543_3_1_1"/>
<dbReference type="SMART" id="SM00478">
    <property type="entry name" value="ENDO3c"/>
    <property type="match status" value="1"/>
</dbReference>
<keyword evidence="8" id="KW-0326">Glycosidase</keyword>
<sequence>MEWQRLETDQYVNLDKTLYSGQIFSFQKTGENEDTGMVEGFLTTFKQDGDHIYYKIFNYKESVDYQTIFSRFFTLDLNYKKITKEWNDKLLKCENEVYDENRLNNGLCTLRPFKETGLRLLRCDLKETIFSFICSANNNIKRITKMVLVLFSLGKYITTINDKNFYEFPDPDQLCDKELFLRESGFGYRASYIVKTAQQMKMLKYSQLYNLDYQHAFEMLNEYNGISYKVADCVCLLGLHFHSVVPIDTHIFKVASRIFSIKQTKLNKRTYVNIRRQFQEFFGQYSGLAQLFLFEESIRTRKKNSSKM</sequence>
<evidence type="ECO:0000256" key="6">
    <source>
        <dbReference type="ARBA" id="ARBA00023239"/>
    </source>
</evidence>
<gene>
    <name evidence="11" type="ORF">THOM_0795</name>
</gene>
<dbReference type="InterPro" id="IPR011257">
    <property type="entry name" value="DNA_glycosylase"/>
</dbReference>
<evidence type="ECO:0000256" key="3">
    <source>
        <dbReference type="ARBA" id="ARBA00022763"/>
    </source>
</evidence>
<dbReference type="InterPro" id="IPR012904">
    <property type="entry name" value="OGG_N"/>
</dbReference>
<evidence type="ECO:0000313" key="12">
    <source>
        <dbReference type="Proteomes" id="UP000011185"/>
    </source>
</evidence>
<keyword evidence="3" id="KW-0227">DNA damage</keyword>
<evidence type="ECO:0000256" key="9">
    <source>
        <dbReference type="ARBA" id="ARBA00044632"/>
    </source>
</evidence>
<dbReference type="EC" id="4.2.99.18" evidence="2"/>
<dbReference type="AlphaFoldDB" id="L7JXU5"/>
<dbReference type="Gene3D" id="1.10.1670.10">
    <property type="entry name" value="Helix-hairpin-Helix base-excision DNA repair enzymes (C-terminal)"/>
    <property type="match status" value="1"/>
</dbReference>
<evidence type="ECO:0000256" key="7">
    <source>
        <dbReference type="ARBA" id="ARBA00023268"/>
    </source>
</evidence>
<name>L7JXU5_TRAHO</name>
<keyword evidence="4" id="KW-0378">Hydrolase</keyword>
<keyword evidence="12" id="KW-1185">Reference proteome</keyword>
<dbReference type="OMA" id="GYAQEYL"/>
<dbReference type="InterPro" id="IPR003265">
    <property type="entry name" value="HhH-GPD_domain"/>
</dbReference>
<dbReference type="GO" id="GO:0140078">
    <property type="term" value="F:class I DNA-(apurinic or apyrimidinic site) endonuclease activity"/>
    <property type="evidence" value="ECO:0007669"/>
    <property type="project" value="UniProtKB-EC"/>
</dbReference>
<organism evidence="11 12">
    <name type="scientific">Trachipleistophora hominis</name>
    <name type="common">Microsporidian parasite</name>
    <dbReference type="NCBI Taxonomy" id="72359"/>
    <lineage>
        <taxon>Eukaryota</taxon>
        <taxon>Fungi</taxon>
        <taxon>Fungi incertae sedis</taxon>
        <taxon>Microsporidia</taxon>
        <taxon>Pleistophoridae</taxon>
        <taxon>Trachipleistophora</taxon>
    </lineage>
</organism>
<dbReference type="CDD" id="cd00056">
    <property type="entry name" value="ENDO3c"/>
    <property type="match status" value="1"/>
</dbReference>
<dbReference type="OrthoDB" id="238681at2759"/>
<comment type="similarity">
    <text evidence="1">Belongs to the type-1 OGG1 family.</text>
</comment>
<dbReference type="Gene3D" id="1.10.340.30">
    <property type="entry name" value="Hypothetical protein, domain 2"/>
    <property type="match status" value="1"/>
</dbReference>